<feature type="transmembrane region" description="Helical" evidence="1">
    <location>
        <begin position="474"/>
        <end position="497"/>
    </location>
</feature>
<dbReference type="Proteomes" id="UP000198287">
    <property type="component" value="Unassembled WGS sequence"/>
</dbReference>
<feature type="transmembrane region" description="Helical" evidence="1">
    <location>
        <begin position="173"/>
        <end position="195"/>
    </location>
</feature>
<evidence type="ECO:0000313" key="2">
    <source>
        <dbReference type="EMBL" id="OXA62613.1"/>
    </source>
</evidence>
<keyword evidence="3" id="KW-1185">Reference proteome</keyword>
<accession>A0A226EYF8</accession>
<comment type="caution">
    <text evidence="2">The sequence shown here is derived from an EMBL/GenBank/DDBJ whole genome shotgun (WGS) entry which is preliminary data.</text>
</comment>
<dbReference type="AlphaFoldDB" id="A0A226EYF8"/>
<keyword evidence="1" id="KW-0812">Transmembrane</keyword>
<evidence type="ECO:0000313" key="3">
    <source>
        <dbReference type="Proteomes" id="UP000198287"/>
    </source>
</evidence>
<keyword evidence="1" id="KW-0472">Membrane</keyword>
<organism evidence="2 3">
    <name type="scientific">Folsomia candida</name>
    <name type="common">Springtail</name>
    <dbReference type="NCBI Taxonomy" id="158441"/>
    <lineage>
        <taxon>Eukaryota</taxon>
        <taxon>Metazoa</taxon>
        <taxon>Ecdysozoa</taxon>
        <taxon>Arthropoda</taxon>
        <taxon>Hexapoda</taxon>
        <taxon>Collembola</taxon>
        <taxon>Entomobryomorpha</taxon>
        <taxon>Isotomoidea</taxon>
        <taxon>Isotomidae</taxon>
        <taxon>Proisotominae</taxon>
        <taxon>Folsomia</taxon>
    </lineage>
</organism>
<name>A0A226EYF8_FOLCA</name>
<dbReference type="EMBL" id="LNIX01000001">
    <property type="protein sequence ID" value="OXA62613.1"/>
    <property type="molecule type" value="Genomic_DNA"/>
</dbReference>
<sequence length="518" mass="59157">MIKINPTQYQDHWTLMKYLIKIESISVLTFVLSNPLQFPIRHSGSDELHRHSLPEVVNHLVKIFPTKDSFLPISYLSRASISLKTFTFMQYMHFVMLESTIKSINVSALPEIPPTWRPTTYTMIIPVLETIGRIWDHESGNIFIIPVSEVQYNFITCAGVASKMNFRFYTATLQPWVGIALVTSLATSTTIIVIMRREIESRVSLVQLFAKTGLTLMSSWFENYTPVVILNTWEKYLFITWWFSSLVITTEYKSLFTSEVITPWRSTSPYTNFGQIENFTLFSPVIREDRLVYYDNPAAGEAIPDVAIDLWNIAGSHSPYANIAEKALQRSEGKGFVYLKSLAYQYPSHFMGKLTPNCGNKAYVDTRENIERILPWASAVTGKVFVQGERPYLETGQKGWIWSPVAQNGDPRIMEDIVTRLQVMAMSGIYLYWKVLYEKYGLRKKLFQQFDNGTVEATGAGGDGLGLRSNVSTIMVILNFCSVICALVFVAELLCWLSGGLKLKCRKVTRKVYQRNRL</sequence>
<protein>
    <submittedName>
        <fullName evidence="2">Uncharacterized protein</fullName>
    </submittedName>
</protein>
<evidence type="ECO:0000256" key="1">
    <source>
        <dbReference type="SAM" id="Phobius"/>
    </source>
</evidence>
<keyword evidence="1" id="KW-1133">Transmembrane helix</keyword>
<reference evidence="2 3" key="1">
    <citation type="submission" date="2015-12" db="EMBL/GenBank/DDBJ databases">
        <title>The genome of Folsomia candida.</title>
        <authorList>
            <person name="Faddeeva A."/>
            <person name="Derks M.F."/>
            <person name="Anvar Y."/>
            <person name="Smit S."/>
            <person name="Van Straalen N."/>
            <person name="Roelofs D."/>
        </authorList>
    </citation>
    <scope>NUCLEOTIDE SEQUENCE [LARGE SCALE GENOMIC DNA]</scope>
    <source>
        <strain evidence="2 3">VU population</strain>
        <tissue evidence="2">Whole body</tissue>
    </source>
</reference>
<gene>
    <name evidence="2" type="ORF">Fcan01_01284</name>
</gene>
<proteinExistence type="predicted"/>